<dbReference type="HOGENOM" id="CLU_1369528_0_0_2"/>
<feature type="domain" description="Gingipain" evidence="1">
    <location>
        <begin position="24"/>
        <end position="171"/>
    </location>
</feature>
<gene>
    <name evidence="2" type="ORF">AFULGI_00020090</name>
</gene>
<dbReference type="EMBL" id="CP006577">
    <property type="protein sequence ID" value="AIG98759.1"/>
    <property type="molecule type" value="Genomic_DNA"/>
</dbReference>
<dbReference type="GO" id="GO:0006508">
    <property type="term" value="P:proteolysis"/>
    <property type="evidence" value="ECO:0007669"/>
    <property type="project" value="InterPro"/>
</dbReference>
<reference evidence="2 3" key="1">
    <citation type="submission" date="2013-07" db="EMBL/GenBank/DDBJ databases">
        <title>Genome of Archaeoglobus fulgidus.</title>
        <authorList>
            <person name="Fiebig A."/>
            <person name="Birkeland N.-K."/>
        </authorList>
    </citation>
    <scope>NUCLEOTIDE SEQUENCE [LARGE SCALE GENOMIC DNA]</scope>
    <source>
        <strain evidence="2 3">DSM 8774</strain>
    </source>
</reference>
<evidence type="ECO:0000259" key="1">
    <source>
        <dbReference type="Pfam" id="PF01364"/>
    </source>
</evidence>
<dbReference type="Gene3D" id="3.40.50.1460">
    <property type="match status" value="1"/>
</dbReference>
<organism evidence="2 3">
    <name type="scientific">Archaeoglobus fulgidus DSM 8774</name>
    <dbReference type="NCBI Taxonomy" id="1344584"/>
    <lineage>
        <taxon>Archaea</taxon>
        <taxon>Methanobacteriati</taxon>
        <taxon>Methanobacteriota</taxon>
        <taxon>Archaeoglobi</taxon>
        <taxon>Archaeoglobales</taxon>
        <taxon>Archaeoglobaceae</taxon>
        <taxon>Archaeoglobus</taxon>
    </lineage>
</organism>
<accession>A0A075WHU0</accession>
<dbReference type="Proteomes" id="UP000028501">
    <property type="component" value="Chromosome"/>
</dbReference>
<dbReference type="AlphaFoldDB" id="A0A075WHU0"/>
<dbReference type="InterPro" id="IPR001769">
    <property type="entry name" value="Gingipain"/>
</dbReference>
<dbReference type="GO" id="GO:0008234">
    <property type="term" value="F:cysteine-type peptidase activity"/>
    <property type="evidence" value="ECO:0007669"/>
    <property type="project" value="InterPro"/>
</dbReference>
<proteinExistence type="predicted"/>
<evidence type="ECO:0000313" key="3">
    <source>
        <dbReference type="Proteomes" id="UP000028501"/>
    </source>
</evidence>
<name>A0A075WHU0_ARCFL</name>
<dbReference type="KEGG" id="afg:AFULGI_00020090"/>
<sequence length="193" mass="22041">MNNEVLAYINERLDEAHNYISSIFWVDGVLDYQYSNSDHDFIDHLNSMNPTHTKIVLIHSHGGADGWWIWGSSFLQFKDGSKLYDNEVNRWLNYDGYFIFAGACDSATYDDLGNTFLNKGFDAYFGYTDSVYTVNNARFYSAFFDKGRHLDVTISEARDHAEQQVLSEFGSNSDVVKNKIIGDSSLCLATSDW</sequence>
<dbReference type="Pfam" id="PF01364">
    <property type="entry name" value="Peptidase_C25"/>
    <property type="match status" value="1"/>
</dbReference>
<evidence type="ECO:0000313" key="2">
    <source>
        <dbReference type="EMBL" id="AIG98759.1"/>
    </source>
</evidence>
<dbReference type="GeneID" id="24795502"/>
<dbReference type="RefSeq" id="WP_010879254.1">
    <property type="nucleotide sequence ID" value="NZ_CP006577.1"/>
</dbReference>
<protein>
    <recommendedName>
        <fullName evidence="1">Gingipain domain-containing protein</fullName>
    </recommendedName>
</protein>